<dbReference type="WBParaSite" id="HPBE_0001431301-mRNA-1">
    <property type="protein sequence ID" value="HPBE_0001431301-mRNA-1"/>
    <property type="gene ID" value="HPBE_0001431301"/>
</dbReference>
<evidence type="ECO:0000256" key="1">
    <source>
        <dbReference type="SAM" id="SignalP"/>
    </source>
</evidence>
<feature type="domain" description="DUF7808" evidence="2">
    <location>
        <begin position="19"/>
        <end position="151"/>
    </location>
</feature>
<evidence type="ECO:0000313" key="3">
    <source>
        <dbReference type="EMBL" id="VDO99224.1"/>
    </source>
</evidence>
<accession>A0A3P8AUJ1</accession>
<dbReference type="AlphaFoldDB" id="A0A183FZU7"/>
<name>A0A183FZU7_HELPZ</name>
<dbReference type="PANTHER" id="PTHR34493">
    <property type="entry name" value="PROTEIN CBG13422-RELATED"/>
    <property type="match status" value="1"/>
</dbReference>
<dbReference type="Proteomes" id="UP000050761">
    <property type="component" value="Unassembled WGS sequence"/>
</dbReference>
<evidence type="ECO:0000313" key="5">
    <source>
        <dbReference type="WBParaSite" id="HPBE_0001431301-mRNA-1"/>
    </source>
</evidence>
<evidence type="ECO:0000259" key="2">
    <source>
        <dbReference type="Pfam" id="PF25096"/>
    </source>
</evidence>
<protein>
    <submittedName>
        <fullName evidence="5">BPTI/Kunitz inhibitor domain-containing protein</fullName>
    </submittedName>
</protein>
<accession>A0A183FZU7</accession>
<dbReference type="InterPro" id="IPR056710">
    <property type="entry name" value="DUF7808"/>
</dbReference>
<feature type="chain" id="PRO_5044551776" evidence="1">
    <location>
        <begin position="17"/>
        <end position="157"/>
    </location>
</feature>
<reference evidence="5" key="2">
    <citation type="submission" date="2019-09" db="UniProtKB">
        <authorList>
            <consortium name="WormBaseParasite"/>
        </authorList>
    </citation>
    <scope>IDENTIFICATION</scope>
</reference>
<reference evidence="3 4" key="1">
    <citation type="submission" date="2018-11" db="EMBL/GenBank/DDBJ databases">
        <authorList>
            <consortium name="Pathogen Informatics"/>
        </authorList>
    </citation>
    <scope>NUCLEOTIDE SEQUENCE [LARGE SCALE GENOMIC DNA]</scope>
</reference>
<feature type="signal peptide" evidence="1">
    <location>
        <begin position="1"/>
        <end position="16"/>
    </location>
</feature>
<proteinExistence type="predicted"/>
<dbReference type="Pfam" id="PF25096">
    <property type="entry name" value="DUF7808"/>
    <property type="match status" value="1"/>
</dbReference>
<evidence type="ECO:0000313" key="4">
    <source>
        <dbReference type="Proteomes" id="UP000050761"/>
    </source>
</evidence>
<keyword evidence="4" id="KW-1185">Reference proteome</keyword>
<sequence length="157" mass="18375">MLRAVLLLALFVTVFSETVHWQWRELVCKSKDDKNSKDASECEVLLKEKEDDTNGRKVPLNTCFDETANGQPRHYCNIMCPGAATAYRITRFPQNHRSCFTHLTYRIERRGDNFFMWRDGKCRSTDIQFTIRCEFSSARQDFMTDNELFANARNALT</sequence>
<gene>
    <name evidence="3" type="ORF">HPBE_LOCUS14314</name>
</gene>
<dbReference type="EMBL" id="UZAH01028306">
    <property type="protein sequence ID" value="VDO99224.1"/>
    <property type="molecule type" value="Genomic_DNA"/>
</dbReference>
<organism evidence="4 5">
    <name type="scientific">Heligmosomoides polygyrus</name>
    <name type="common">Parasitic roundworm</name>
    <dbReference type="NCBI Taxonomy" id="6339"/>
    <lineage>
        <taxon>Eukaryota</taxon>
        <taxon>Metazoa</taxon>
        <taxon>Ecdysozoa</taxon>
        <taxon>Nematoda</taxon>
        <taxon>Chromadorea</taxon>
        <taxon>Rhabditida</taxon>
        <taxon>Rhabditina</taxon>
        <taxon>Rhabditomorpha</taxon>
        <taxon>Strongyloidea</taxon>
        <taxon>Heligmosomidae</taxon>
        <taxon>Heligmosomoides</taxon>
    </lineage>
</organism>
<dbReference type="OrthoDB" id="5811728at2759"/>
<keyword evidence="1" id="KW-0732">Signal</keyword>